<feature type="region of interest" description="Disordered" evidence="1">
    <location>
        <begin position="1"/>
        <end position="44"/>
    </location>
</feature>
<protein>
    <recommendedName>
        <fullName evidence="4">GGDEF domain-containing protein</fullName>
    </recommendedName>
</protein>
<gene>
    <name evidence="2" type="ORF">ACFOOQ_01835</name>
</gene>
<accession>A0ABV7V9Z1</accession>
<dbReference type="EMBL" id="JBHRYJ010000001">
    <property type="protein sequence ID" value="MFC3674264.1"/>
    <property type="molecule type" value="Genomic_DNA"/>
</dbReference>
<dbReference type="RefSeq" id="WP_379720910.1">
    <property type="nucleotide sequence ID" value="NZ_JBHRYJ010000001.1"/>
</dbReference>
<sequence>MTQPPPKTFMGKIGGYLFGDEEAAPSPHKHPATEPPKGAQRASALPEKLPAGTMQLIGLGGVKRQLGDKWGQRSEQIIGLVEGIFRRRLDATDVFYKVDDENYLILFTRLGRQEAAFKAKVIADEIQKLVVGELPAGHEVIVSSTVAEVDRSLVLQKVNSLQDLVEYVRASVAADDTEDGNVTFFHQGAEADPEIVQPSAKPTVTGAGPDLADLDQSLAGLFQKKTVAAFLKECQAGFYPAFSIKRRSFDVYHSVVTHTPTGRPALEIDDPFLENPADLPFQLDRYTLTTGLLGIHRMLTSGRKGIAIMSVNFDTLAQSKLRDVYFARLKEVPAGISKFLGMAIHNIPAGTPASRVAEVMAYIQPFCSTRVLHIPPDFRLIDIYATTGCHTFSTWVPQDEPDIGKRLNILSNFAKRAGLHRMESVLAYVATSDDVSTAIAAGFGFVEGDAVAPIIDTPGFADTLKPNHILRQVGSS</sequence>
<comment type="caution">
    <text evidence="2">The sequence shown here is derived from an EMBL/GenBank/DDBJ whole genome shotgun (WGS) entry which is preliminary data.</text>
</comment>
<proteinExistence type="predicted"/>
<evidence type="ECO:0000313" key="3">
    <source>
        <dbReference type="Proteomes" id="UP001595711"/>
    </source>
</evidence>
<organism evidence="2 3">
    <name type="scientific">Ferrovibrio xuzhouensis</name>
    <dbReference type="NCBI Taxonomy" id="1576914"/>
    <lineage>
        <taxon>Bacteria</taxon>
        <taxon>Pseudomonadati</taxon>
        <taxon>Pseudomonadota</taxon>
        <taxon>Alphaproteobacteria</taxon>
        <taxon>Rhodospirillales</taxon>
        <taxon>Rhodospirillaceae</taxon>
        <taxon>Ferrovibrio</taxon>
    </lineage>
</organism>
<evidence type="ECO:0008006" key="4">
    <source>
        <dbReference type="Google" id="ProtNLM"/>
    </source>
</evidence>
<dbReference type="Proteomes" id="UP001595711">
    <property type="component" value="Unassembled WGS sequence"/>
</dbReference>
<name>A0ABV7V9Z1_9PROT</name>
<reference evidence="3" key="1">
    <citation type="journal article" date="2019" name="Int. J. Syst. Evol. Microbiol.">
        <title>The Global Catalogue of Microorganisms (GCM) 10K type strain sequencing project: providing services to taxonomists for standard genome sequencing and annotation.</title>
        <authorList>
            <consortium name="The Broad Institute Genomics Platform"/>
            <consortium name="The Broad Institute Genome Sequencing Center for Infectious Disease"/>
            <person name="Wu L."/>
            <person name="Ma J."/>
        </authorList>
    </citation>
    <scope>NUCLEOTIDE SEQUENCE [LARGE SCALE GENOMIC DNA]</scope>
    <source>
        <strain evidence="3">KCTC 42182</strain>
    </source>
</reference>
<evidence type="ECO:0000313" key="2">
    <source>
        <dbReference type="EMBL" id="MFC3674264.1"/>
    </source>
</evidence>
<keyword evidence="3" id="KW-1185">Reference proteome</keyword>
<evidence type="ECO:0000256" key="1">
    <source>
        <dbReference type="SAM" id="MobiDB-lite"/>
    </source>
</evidence>